<reference evidence="2" key="1">
    <citation type="submission" date="2023-04" db="EMBL/GenBank/DDBJ databases">
        <title>Assessment of the microbiological origin of a defect in Grana Padano cheese.</title>
        <authorList>
            <person name="Zago M."/>
            <person name="Rossetti L."/>
            <person name="Bonvini B."/>
            <person name="Carminati D."/>
            <person name="Giraffa G."/>
        </authorList>
    </citation>
    <scope>NUCLEOTIDE SEQUENCE</scope>
    <source>
        <strain evidence="2">4990</strain>
    </source>
</reference>
<evidence type="ECO:0000313" key="3">
    <source>
        <dbReference type="Proteomes" id="UP001182303"/>
    </source>
</evidence>
<dbReference type="Pfam" id="PF01476">
    <property type="entry name" value="LysM"/>
    <property type="match status" value="1"/>
</dbReference>
<comment type="caution">
    <text evidence="2">The sequence shown here is derived from an EMBL/GenBank/DDBJ whole genome shotgun (WGS) entry which is preliminary data.</text>
</comment>
<accession>A0AAE4FMK0</accession>
<dbReference type="PROSITE" id="PS51782">
    <property type="entry name" value="LYSM"/>
    <property type="match status" value="1"/>
</dbReference>
<dbReference type="InterPro" id="IPR018392">
    <property type="entry name" value="LysM"/>
</dbReference>
<dbReference type="EMBL" id="JARUIS010000019">
    <property type="protein sequence ID" value="MDS1004369.1"/>
    <property type="molecule type" value="Genomic_DNA"/>
</dbReference>
<proteinExistence type="predicted"/>
<dbReference type="Gene3D" id="3.10.350.10">
    <property type="entry name" value="LysM domain"/>
    <property type="match status" value="1"/>
</dbReference>
<dbReference type="Proteomes" id="UP001182303">
    <property type="component" value="Unassembled WGS sequence"/>
</dbReference>
<protein>
    <submittedName>
        <fullName evidence="2">LysM peptidoglycan-binding domain-containing protein</fullName>
    </submittedName>
</protein>
<dbReference type="AlphaFoldDB" id="A0AAE4FMK0"/>
<dbReference type="InterPro" id="IPR036779">
    <property type="entry name" value="LysM_dom_sf"/>
</dbReference>
<dbReference type="SMART" id="SM00257">
    <property type="entry name" value="LysM"/>
    <property type="match status" value="1"/>
</dbReference>
<sequence>MWRQPNVSYIVKQGDSLFTIARSYGITVEQLKDFNGLDSDDLYVGNKF</sequence>
<evidence type="ECO:0000313" key="2">
    <source>
        <dbReference type="EMBL" id="MDS1004369.1"/>
    </source>
</evidence>
<dbReference type="SUPFAM" id="SSF54106">
    <property type="entry name" value="LysM domain"/>
    <property type="match status" value="1"/>
</dbReference>
<dbReference type="CDD" id="cd00118">
    <property type="entry name" value="LysM"/>
    <property type="match status" value="1"/>
</dbReference>
<organism evidence="2 3">
    <name type="scientific">Clostridium sporogenes</name>
    <dbReference type="NCBI Taxonomy" id="1509"/>
    <lineage>
        <taxon>Bacteria</taxon>
        <taxon>Bacillati</taxon>
        <taxon>Bacillota</taxon>
        <taxon>Clostridia</taxon>
        <taxon>Eubacteriales</taxon>
        <taxon>Clostridiaceae</taxon>
        <taxon>Clostridium</taxon>
    </lineage>
</organism>
<evidence type="ECO:0000259" key="1">
    <source>
        <dbReference type="PROSITE" id="PS51782"/>
    </source>
</evidence>
<feature type="domain" description="LysM" evidence="1">
    <location>
        <begin position="7"/>
        <end position="48"/>
    </location>
</feature>
<name>A0AAE4FMK0_CLOSG</name>
<gene>
    <name evidence="2" type="ORF">P9J83_12790</name>
</gene>